<dbReference type="InterPro" id="IPR053144">
    <property type="entry name" value="Acetyltransferase_Butenolide"/>
</dbReference>
<reference evidence="2 3" key="1">
    <citation type="submission" date="2016-08" db="EMBL/GenBank/DDBJ databases">
        <authorList>
            <person name="Seilhamer J.J."/>
        </authorList>
    </citation>
    <scope>NUCLEOTIDE SEQUENCE [LARGE SCALE GENOMIC DNA]</scope>
    <source>
        <strain evidence="2 3">DX4</strain>
    </source>
</reference>
<dbReference type="AlphaFoldDB" id="A0A1D7QAT8"/>
<dbReference type="PANTHER" id="PTHR43233">
    <property type="entry name" value="FAMILY N-ACETYLTRANSFERASE, PUTATIVE (AFU_ORTHOLOGUE AFUA_6G03350)-RELATED"/>
    <property type="match status" value="1"/>
</dbReference>
<dbReference type="InterPro" id="IPR016181">
    <property type="entry name" value="Acyl_CoA_acyltransferase"/>
</dbReference>
<dbReference type="EMBL" id="CP017141">
    <property type="protein sequence ID" value="AOM75800.1"/>
    <property type="molecule type" value="Genomic_DNA"/>
</dbReference>
<dbReference type="Gene3D" id="3.40.630.30">
    <property type="match status" value="1"/>
</dbReference>
<dbReference type="Pfam" id="PF00583">
    <property type="entry name" value="Acetyltransf_1"/>
    <property type="match status" value="1"/>
</dbReference>
<dbReference type="RefSeq" id="WP_069377498.1">
    <property type="nucleotide sequence ID" value="NZ_CP017141.1"/>
</dbReference>
<dbReference type="SUPFAM" id="SSF55729">
    <property type="entry name" value="Acyl-CoA N-acyltransferases (Nat)"/>
    <property type="match status" value="1"/>
</dbReference>
<dbReference type="Proteomes" id="UP000094313">
    <property type="component" value="Chromosome"/>
</dbReference>
<feature type="domain" description="N-acetyltransferase" evidence="1">
    <location>
        <begin position="8"/>
        <end position="144"/>
    </location>
</feature>
<proteinExistence type="predicted"/>
<evidence type="ECO:0000313" key="3">
    <source>
        <dbReference type="Proteomes" id="UP000094313"/>
    </source>
</evidence>
<name>A0A1D7QAT8_9SPHI</name>
<gene>
    <name evidence="2" type="ORF">BFS30_00600</name>
</gene>
<keyword evidence="3" id="KW-1185">Reference proteome</keyword>
<evidence type="ECO:0000313" key="2">
    <source>
        <dbReference type="EMBL" id="AOM75800.1"/>
    </source>
</evidence>
<keyword evidence="2" id="KW-0808">Transferase</keyword>
<evidence type="ECO:0000259" key="1">
    <source>
        <dbReference type="PROSITE" id="PS51186"/>
    </source>
</evidence>
<dbReference type="InterPro" id="IPR000182">
    <property type="entry name" value="GNAT_dom"/>
</dbReference>
<dbReference type="KEGG" id="psty:BFS30_00600"/>
<dbReference type="OrthoDB" id="3216107at2"/>
<accession>A0A1D7QAT8</accession>
<dbReference type="PANTHER" id="PTHR43233:SF1">
    <property type="entry name" value="FAMILY N-ACETYLTRANSFERASE, PUTATIVE (AFU_ORTHOLOGUE AFUA_6G03350)-RELATED"/>
    <property type="match status" value="1"/>
</dbReference>
<dbReference type="PROSITE" id="PS51186">
    <property type="entry name" value="GNAT"/>
    <property type="match status" value="1"/>
</dbReference>
<organism evidence="2 3">
    <name type="scientific">Pedobacter steynii</name>
    <dbReference type="NCBI Taxonomy" id="430522"/>
    <lineage>
        <taxon>Bacteria</taxon>
        <taxon>Pseudomonadati</taxon>
        <taxon>Bacteroidota</taxon>
        <taxon>Sphingobacteriia</taxon>
        <taxon>Sphingobacteriales</taxon>
        <taxon>Sphingobacteriaceae</taxon>
        <taxon>Pedobacter</taxon>
    </lineage>
</organism>
<dbReference type="GO" id="GO:0016747">
    <property type="term" value="F:acyltransferase activity, transferring groups other than amino-acyl groups"/>
    <property type="evidence" value="ECO:0007669"/>
    <property type="project" value="InterPro"/>
</dbReference>
<sequence>MEIIDSGFIYSDDKQKIDAVAVHHYLSTQSYWAQNIPLKTVQKSIDNSLCFGIYKDAEQIGFARWITDKATFAYLADVYVSEIYRGQGLSKKLMSLMLFHPDLQGLRRYMLATMDAHGLYAQFGFKQIDHPERLMAVVIKDAYL</sequence>
<dbReference type="CDD" id="cd04301">
    <property type="entry name" value="NAT_SF"/>
    <property type="match status" value="1"/>
</dbReference>
<protein>
    <submittedName>
        <fullName evidence="2">GNAT family N-acetyltransferase</fullName>
    </submittedName>
</protein>